<feature type="chain" id="PRO_5012339479" evidence="2">
    <location>
        <begin position="16"/>
        <end position="120"/>
    </location>
</feature>
<dbReference type="WBParaSite" id="SCUD_0002150701-mRNA-1">
    <property type="protein sequence ID" value="SCUD_0002150701-mRNA-1"/>
    <property type="gene ID" value="SCUD_0002150701"/>
</dbReference>
<reference evidence="3" key="1">
    <citation type="submission" date="2016-06" db="UniProtKB">
        <authorList>
            <consortium name="WormBaseParasite"/>
        </authorList>
    </citation>
    <scope>IDENTIFICATION</scope>
</reference>
<evidence type="ECO:0000313" key="3">
    <source>
        <dbReference type="WBParaSite" id="SCUD_0002150701-mRNA-1"/>
    </source>
</evidence>
<sequence>MLTLFLLNLTFSVLPFQTPSRPDSVRRQDDLESSKIDPASPHIFPTTRDFFSPKVFVTVLGIAEVTTSFLISDVPLNGQWIAYVQQHAELLKEKFPYGLDYELILMLSNIYCNRTLPLMR</sequence>
<protein>
    <submittedName>
        <fullName evidence="3">Secreted protein</fullName>
    </submittedName>
</protein>
<feature type="signal peptide" evidence="2">
    <location>
        <begin position="1"/>
        <end position="15"/>
    </location>
</feature>
<dbReference type="AlphaFoldDB" id="A0A183L2F1"/>
<proteinExistence type="predicted"/>
<keyword evidence="2" id="KW-0732">Signal</keyword>
<organism evidence="3">
    <name type="scientific">Schistosoma curassoni</name>
    <dbReference type="NCBI Taxonomy" id="6186"/>
    <lineage>
        <taxon>Eukaryota</taxon>
        <taxon>Metazoa</taxon>
        <taxon>Spiralia</taxon>
        <taxon>Lophotrochozoa</taxon>
        <taxon>Platyhelminthes</taxon>
        <taxon>Trematoda</taxon>
        <taxon>Digenea</taxon>
        <taxon>Strigeidida</taxon>
        <taxon>Schistosomatoidea</taxon>
        <taxon>Schistosomatidae</taxon>
        <taxon>Schistosoma</taxon>
    </lineage>
</organism>
<evidence type="ECO:0000256" key="2">
    <source>
        <dbReference type="SAM" id="SignalP"/>
    </source>
</evidence>
<feature type="region of interest" description="Disordered" evidence="1">
    <location>
        <begin position="20"/>
        <end position="40"/>
    </location>
</feature>
<feature type="compositionally biased region" description="Basic and acidic residues" evidence="1">
    <location>
        <begin position="23"/>
        <end position="35"/>
    </location>
</feature>
<evidence type="ECO:0000256" key="1">
    <source>
        <dbReference type="SAM" id="MobiDB-lite"/>
    </source>
</evidence>
<name>A0A183L2F1_9TREM</name>
<accession>A0A183L2F1</accession>